<accession>A0AAN7T187</accession>
<proteinExistence type="predicted"/>
<reference evidence="1 2" key="1">
    <citation type="submission" date="2023-08" db="EMBL/GenBank/DDBJ databases">
        <title>Black Yeasts Isolated from many extreme environments.</title>
        <authorList>
            <person name="Coleine C."/>
            <person name="Stajich J.E."/>
            <person name="Selbmann L."/>
        </authorList>
    </citation>
    <scope>NUCLEOTIDE SEQUENCE [LARGE SCALE GENOMIC DNA]</scope>
    <source>
        <strain evidence="1 2">CCFEE 5910</strain>
    </source>
</reference>
<dbReference type="EMBL" id="JAVRRJ010000003">
    <property type="protein sequence ID" value="KAK5086643.1"/>
    <property type="molecule type" value="Genomic_DNA"/>
</dbReference>
<protein>
    <submittedName>
        <fullName evidence="1">Uncharacterized protein</fullName>
    </submittedName>
</protein>
<comment type="caution">
    <text evidence="1">The sequence shown here is derived from an EMBL/GenBank/DDBJ whole genome shotgun (WGS) entry which is preliminary data.</text>
</comment>
<dbReference type="Pfam" id="PF13092">
    <property type="entry name" value="CENP-L"/>
    <property type="match status" value="1"/>
</dbReference>
<dbReference type="Proteomes" id="UP001309876">
    <property type="component" value="Unassembled WGS sequence"/>
</dbReference>
<evidence type="ECO:0000313" key="2">
    <source>
        <dbReference type="Proteomes" id="UP001309876"/>
    </source>
</evidence>
<sequence length="351" mass="38794">MSLPDALLDKTWSTQYVPQPRGRLDPLTILIKNLENGEVTSRQLKVLSEECFDYVTARGHAEPKDELNDHNERTGPLRDCEISALHSHNCPATHDVLGFLIELKYQKTTYQVALLLNDSTTRGGCPFYTVLSRGGQPQIKKIKDWLDFKFDMPLAENLQLPPELLLQMCSRYLSTLSSCWSVYTDHTDALRQATLKQTVGSLKLTITFGTGQDNDIASKLRTIDLDIPSETVNRLLDNARSKSRGKPDIGNDFLLELIGAVHEKTGLRLPVSIPTAGLPETTTTTLSGPPLKVTKITCSAFAIGTEGRIKLAAKPLENAEVIGYDENIVRAAYSAVLDTVKDEAERRSSNG</sequence>
<dbReference type="AlphaFoldDB" id="A0AAN7T187"/>
<name>A0AAN7T187_9EURO</name>
<dbReference type="InterPro" id="IPR025204">
    <property type="entry name" value="CENP-L"/>
</dbReference>
<keyword evidence="2" id="KW-1185">Reference proteome</keyword>
<evidence type="ECO:0000313" key="1">
    <source>
        <dbReference type="EMBL" id="KAK5086643.1"/>
    </source>
</evidence>
<organism evidence="1 2">
    <name type="scientific">Lithohypha guttulata</name>
    <dbReference type="NCBI Taxonomy" id="1690604"/>
    <lineage>
        <taxon>Eukaryota</taxon>
        <taxon>Fungi</taxon>
        <taxon>Dikarya</taxon>
        <taxon>Ascomycota</taxon>
        <taxon>Pezizomycotina</taxon>
        <taxon>Eurotiomycetes</taxon>
        <taxon>Chaetothyriomycetidae</taxon>
        <taxon>Chaetothyriales</taxon>
        <taxon>Trichomeriaceae</taxon>
        <taxon>Lithohypha</taxon>
    </lineage>
</organism>
<gene>
    <name evidence="1" type="ORF">LTR05_003811</name>
</gene>